<reference evidence="2" key="1">
    <citation type="submission" date="2021-10" db="EMBL/GenBank/DDBJ databases">
        <authorList>
            <person name="Piombo E."/>
        </authorList>
    </citation>
    <scope>NUCLEOTIDE SEQUENCE</scope>
</reference>
<dbReference type="OrthoDB" id="3469466at2759"/>
<dbReference type="PANTHER" id="PTHR35910:SF1">
    <property type="entry name" value="2EXR DOMAIN-CONTAINING PROTEIN"/>
    <property type="match status" value="1"/>
</dbReference>
<name>A0A9N9U8G8_9HYPO</name>
<keyword evidence="3" id="KW-1185">Reference proteome</keyword>
<gene>
    <name evidence="2" type="ORF">CBYS24578_00009259</name>
</gene>
<accession>A0A9N9U8G8</accession>
<evidence type="ECO:0000313" key="3">
    <source>
        <dbReference type="Proteomes" id="UP000754883"/>
    </source>
</evidence>
<dbReference type="PANTHER" id="PTHR35910">
    <property type="entry name" value="2EXR DOMAIN-CONTAINING PROTEIN"/>
    <property type="match status" value="1"/>
</dbReference>
<dbReference type="AlphaFoldDB" id="A0A9N9U8G8"/>
<dbReference type="InterPro" id="IPR045518">
    <property type="entry name" value="2EXR"/>
</dbReference>
<sequence length="403" mass="46487">MDAYQPSFQTLNHLHFSNLASKPLSFHFFPSLPAEVRLEIWKSFLLARRRFFTVRLATEDGYVAGQYDLLVEQKPRINQLWNVCRESRAAARDHFRLPIPVGPSNTSTLWLSPESDYLFIRLFETKISLFINFINDLKASDPRGVGLLHLVLNGSRDRTPKALRAFNPEPDHTLGISQDALETFKKCITDLQSVWFIKFLPESARVGLSAFHPFAGLNRATPLFPHGIEFDLFSLDPRPIQPSMKKNEVIWGDPRDVVHAWVDMERKLGFHNEGGSDNELTREISHLLTVGATRWAPHHPTLEVRCDQTMDAFLQLEQDRVHKKYQDGEFKGWQEPEERKKNLLSAAGFWLFPLGTFDAWQHIMMEEGRLDLRGLQPGLGLFELPQQMEETDLFHCERPWASS</sequence>
<evidence type="ECO:0000259" key="1">
    <source>
        <dbReference type="Pfam" id="PF20150"/>
    </source>
</evidence>
<evidence type="ECO:0000313" key="2">
    <source>
        <dbReference type="EMBL" id="CAG9978578.1"/>
    </source>
</evidence>
<feature type="domain" description="2EXR" evidence="1">
    <location>
        <begin position="26"/>
        <end position="118"/>
    </location>
</feature>
<proteinExistence type="predicted"/>
<dbReference type="Proteomes" id="UP000754883">
    <property type="component" value="Unassembled WGS sequence"/>
</dbReference>
<organism evidence="2 3">
    <name type="scientific">Clonostachys byssicola</name>
    <dbReference type="NCBI Taxonomy" id="160290"/>
    <lineage>
        <taxon>Eukaryota</taxon>
        <taxon>Fungi</taxon>
        <taxon>Dikarya</taxon>
        <taxon>Ascomycota</taxon>
        <taxon>Pezizomycotina</taxon>
        <taxon>Sordariomycetes</taxon>
        <taxon>Hypocreomycetidae</taxon>
        <taxon>Hypocreales</taxon>
        <taxon>Bionectriaceae</taxon>
        <taxon>Clonostachys</taxon>
    </lineage>
</organism>
<comment type="caution">
    <text evidence="2">The sequence shown here is derived from an EMBL/GenBank/DDBJ whole genome shotgun (WGS) entry which is preliminary data.</text>
</comment>
<dbReference type="Pfam" id="PF20150">
    <property type="entry name" value="2EXR"/>
    <property type="match status" value="1"/>
</dbReference>
<dbReference type="EMBL" id="CABFNO020001300">
    <property type="protein sequence ID" value="CAG9978578.1"/>
    <property type="molecule type" value="Genomic_DNA"/>
</dbReference>
<protein>
    <recommendedName>
        <fullName evidence="1">2EXR domain-containing protein</fullName>
    </recommendedName>
</protein>